<dbReference type="Proteomes" id="UP000243515">
    <property type="component" value="Unassembled WGS sequence"/>
</dbReference>
<organism evidence="1 2">
    <name type="scientific">Elaphomyces granulatus</name>
    <dbReference type="NCBI Taxonomy" id="519963"/>
    <lineage>
        <taxon>Eukaryota</taxon>
        <taxon>Fungi</taxon>
        <taxon>Dikarya</taxon>
        <taxon>Ascomycota</taxon>
        <taxon>Pezizomycotina</taxon>
        <taxon>Eurotiomycetes</taxon>
        <taxon>Eurotiomycetidae</taxon>
        <taxon>Eurotiales</taxon>
        <taxon>Elaphomycetaceae</taxon>
        <taxon>Elaphomyces</taxon>
    </lineage>
</organism>
<accession>A0A232LY25</accession>
<comment type="caution">
    <text evidence="1">The sequence shown here is derived from an EMBL/GenBank/DDBJ whole genome shotgun (WGS) entry which is preliminary data.</text>
</comment>
<protein>
    <submittedName>
        <fullName evidence="1">Uncharacterized protein</fullName>
    </submittedName>
</protein>
<name>A0A232LY25_9EURO</name>
<keyword evidence="2" id="KW-1185">Reference proteome</keyword>
<dbReference type="EMBL" id="NPHW01003798">
    <property type="protein sequence ID" value="OXV08948.1"/>
    <property type="molecule type" value="Genomic_DNA"/>
</dbReference>
<evidence type="ECO:0000313" key="2">
    <source>
        <dbReference type="Proteomes" id="UP000243515"/>
    </source>
</evidence>
<dbReference type="AlphaFoldDB" id="A0A232LY25"/>
<evidence type="ECO:0000313" key="1">
    <source>
        <dbReference type="EMBL" id="OXV08948.1"/>
    </source>
</evidence>
<sequence length="54" mass="6146">MTIKSLLFSEDGRYLKTDQGLLSLNSGPPNTFLRQEQSMRGISVKDEWDINLAM</sequence>
<gene>
    <name evidence="1" type="ORF">Egran_03288</name>
</gene>
<proteinExistence type="predicted"/>
<reference evidence="1 2" key="1">
    <citation type="journal article" date="2015" name="Environ. Microbiol.">
        <title>Metagenome sequence of Elaphomyces granulatus from sporocarp tissue reveals Ascomycota ectomycorrhizal fingerprints of genome expansion and a Proteobacteria-rich microbiome.</title>
        <authorList>
            <person name="Quandt C.A."/>
            <person name="Kohler A."/>
            <person name="Hesse C.N."/>
            <person name="Sharpton T.J."/>
            <person name="Martin F."/>
            <person name="Spatafora J.W."/>
        </authorList>
    </citation>
    <scope>NUCLEOTIDE SEQUENCE [LARGE SCALE GENOMIC DNA]</scope>
    <source>
        <strain evidence="1 2">OSC145934</strain>
    </source>
</reference>